<keyword evidence="2" id="KW-0067">ATP-binding</keyword>
<proteinExistence type="predicted"/>
<dbReference type="GO" id="GO:0016887">
    <property type="term" value="F:ATP hydrolysis activity"/>
    <property type="evidence" value="ECO:0007669"/>
    <property type="project" value="InterPro"/>
</dbReference>
<reference evidence="4 5" key="1">
    <citation type="journal article" date="2011" name="Stand. Genomic Sci.">
        <title>Non-contiguous finished genome sequence and contextual data of the filamentous soil bacterium Ktedonobacter racemifer type strain (SOSP1-21).</title>
        <authorList>
            <person name="Chang Y.J."/>
            <person name="Land M."/>
            <person name="Hauser L."/>
            <person name="Chertkov O."/>
            <person name="Del Rio T.G."/>
            <person name="Nolan M."/>
            <person name="Copeland A."/>
            <person name="Tice H."/>
            <person name="Cheng J.F."/>
            <person name="Lucas S."/>
            <person name="Han C."/>
            <person name="Goodwin L."/>
            <person name="Pitluck S."/>
            <person name="Ivanova N."/>
            <person name="Ovchinikova G."/>
            <person name="Pati A."/>
            <person name="Chen A."/>
            <person name="Palaniappan K."/>
            <person name="Mavromatis K."/>
            <person name="Liolios K."/>
            <person name="Brettin T."/>
            <person name="Fiebig A."/>
            <person name="Rohde M."/>
            <person name="Abt B."/>
            <person name="Goker M."/>
            <person name="Detter J.C."/>
            <person name="Woyke T."/>
            <person name="Bristow J."/>
            <person name="Eisen J.A."/>
            <person name="Markowitz V."/>
            <person name="Hugenholtz P."/>
            <person name="Kyrpides N.C."/>
            <person name="Klenk H.P."/>
            <person name="Lapidus A."/>
        </authorList>
    </citation>
    <scope>NUCLEOTIDE SEQUENCE [LARGE SCALE GENOMIC DNA]</scope>
    <source>
        <strain evidence="5">DSM 44963</strain>
    </source>
</reference>
<keyword evidence="5" id="KW-1185">Reference proteome</keyword>
<dbReference type="RefSeq" id="WP_007916178.1">
    <property type="nucleotide sequence ID" value="NZ_ADVG01000003.1"/>
</dbReference>
<dbReference type="Gene3D" id="3.40.50.300">
    <property type="entry name" value="P-loop containing nucleotide triphosphate hydrolases"/>
    <property type="match status" value="1"/>
</dbReference>
<dbReference type="GO" id="GO:0022857">
    <property type="term" value="F:transmembrane transporter activity"/>
    <property type="evidence" value="ECO:0007669"/>
    <property type="project" value="TreeGrafter"/>
</dbReference>
<dbReference type="InParanoid" id="D6TWF9"/>
<keyword evidence="1" id="KW-0547">Nucleotide-binding</keyword>
<dbReference type="GO" id="GO:0005524">
    <property type="term" value="F:ATP binding"/>
    <property type="evidence" value="ECO:0007669"/>
    <property type="project" value="UniProtKB-KW"/>
</dbReference>
<evidence type="ECO:0000313" key="4">
    <source>
        <dbReference type="EMBL" id="EFH84542.1"/>
    </source>
</evidence>
<accession>D6TWF9</accession>
<comment type="caution">
    <text evidence="4">The sequence shown here is derived from an EMBL/GenBank/DDBJ whole genome shotgun (WGS) entry which is preliminary data.</text>
</comment>
<gene>
    <name evidence="4" type="ORF">Krac_5613</name>
</gene>
<dbReference type="PROSITE" id="PS00211">
    <property type="entry name" value="ABC_TRANSPORTER_1"/>
    <property type="match status" value="1"/>
</dbReference>
<sequence>MDEVLVRTDQVGRTYSQGKTPVVALSSATCAILPGARIALMGPSGGGKSTLLHLLAGLDTPTSGSITWPMLGARETLRPLKIGLVFQVPSLLAPLTVVENVEIPLLLGQGSTEKARAAALDALDRIGLRSIGEKLPEELSGGQAQRVAVARALATYPKLLLADEPTGQLDHPTAQQLFDVLLESLEGTETALVVATHDRIVAERMNTIWHMHHGLLEVQA</sequence>
<dbReference type="PANTHER" id="PTHR24220">
    <property type="entry name" value="IMPORT ATP-BINDING PROTEIN"/>
    <property type="match status" value="1"/>
</dbReference>
<evidence type="ECO:0000256" key="1">
    <source>
        <dbReference type="ARBA" id="ARBA00022741"/>
    </source>
</evidence>
<evidence type="ECO:0000313" key="5">
    <source>
        <dbReference type="Proteomes" id="UP000004508"/>
    </source>
</evidence>
<evidence type="ECO:0000259" key="3">
    <source>
        <dbReference type="PROSITE" id="PS50893"/>
    </source>
</evidence>
<dbReference type="STRING" id="485913.Krac_5613"/>
<dbReference type="Proteomes" id="UP000004508">
    <property type="component" value="Unassembled WGS sequence"/>
</dbReference>
<evidence type="ECO:0000256" key="2">
    <source>
        <dbReference type="ARBA" id="ARBA00022840"/>
    </source>
</evidence>
<dbReference type="InterPro" id="IPR027417">
    <property type="entry name" value="P-loop_NTPase"/>
</dbReference>
<dbReference type="AlphaFoldDB" id="D6TWF9"/>
<dbReference type="SUPFAM" id="SSF52540">
    <property type="entry name" value="P-loop containing nucleoside triphosphate hydrolases"/>
    <property type="match status" value="1"/>
</dbReference>
<dbReference type="eggNOG" id="COG1136">
    <property type="taxonomic scope" value="Bacteria"/>
</dbReference>
<dbReference type="InterPro" id="IPR003593">
    <property type="entry name" value="AAA+_ATPase"/>
</dbReference>
<dbReference type="GO" id="GO:0005886">
    <property type="term" value="C:plasma membrane"/>
    <property type="evidence" value="ECO:0007669"/>
    <property type="project" value="TreeGrafter"/>
</dbReference>
<dbReference type="PROSITE" id="PS50893">
    <property type="entry name" value="ABC_TRANSPORTER_2"/>
    <property type="match status" value="1"/>
</dbReference>
<dbReference type="SMART" id="SM00382">
    <property type="entry name" value="AAA"/>
    <property type="match status" value="1"/>
</dbReference>
<dbReference type="InterPro" id="IPR015854">
    <property type="entry name" value="ABC_transpr_LolD-like"/>
</dbReference>
<organism evidence="4 5">
    <name type="scientific">Ktedonobacter racemifer DSM 44963</name>
    <dbReference type="NCBI Taxonomy" id="485913"/>
    <lineage>
        <taxon>Bacteria</taxon>
        <taxon>Bacillati</taxon>
        <taxon>Chloroflexota</taxon>
        <taxon>Ktedonobacteria</taxon>
        <taxon>Ktedonobacterales</taxon>
        <taxon>Ktedonobacteraceae</taxon>
        <taxon>Ktedonobacter</taxon>
    </lineage>
</organism>
<dbReference type="OrthoDB" id="9810992at2"/>
<name>D6TWF9_KTERA</name>
<feature type="domain" description="ABC transporter" evidence="3">
    <location>
        <begin position="6"/>
        <end position="220"/>
    </location>
</feature>
<dbReference type="EMBL" id="ADVG01000003">
    <property type="protein sequence ID" value="EFH84542.1"/>
    <property type="molecule type" value="Genomic_DNA"/>
</dbReference>
<dbReference type="Pfam" id="PF00005">
    <property type="entry name" value="ABC_tran"/>
    <property type="match status" value="1"/>
</dbReference>
<dbReference type="PANTHER" id="PTHR24220:SF685">
    <property type="entry name" value="ABC TRANSPORTER RELATED"/>
    <property type="match status" value="1"/>
</dbReference>
<dbReference type="InterPro" id="IPR017871">
    <property type="entry name" value="ABC_transporter-like_CS"/>
</dbReference>
<dbReference type="InterPro" id="IPR003439">
    <property type="entry name" value="ABC_transporter-like_ATP-bd"/>
</dbReference>
<protein>
    <submittedName>
        <fullName evidence="4">ABC transporter related protein</fullName>
    </submittedName>
</protein>